<dbReference type="EMBL" id="KN824303">
    <property type="protein sequence ID" value="KIM26822.1"/>
    <property type="molecule type" value="Genomic_DNA"/>
</dbReference>
<protein>
    <submittedName>
        <fullName evidence="1">Uncharacterized protein</fullName>
    </submittedName>
</protein>
<sequence>MASEKIEGGSKLKTTMKSHTYGEVESQEEWETGVSRGLLFARNGEKPRAATNKQIKTGKIFDAGYCYTNCYKLLLTASCQHRTTRISSGDRGAELIVAFPNDSIALKLPLDKSKICITIQTNGDEAALISEKPRNCTKDRNKLSPFGVMKLESGQVEKQDQIEGRGHNRAFQFEREHMALAPVLAAIRPRERSRNAGRDATVQDTIRALHGGLKQRATGSSIVAIFLGTWVTLIDKVEIKVHNNGDDDEGPDDEVGDQGRVRAKVGGEPLYYLGAAGETEAEKNTVQKKKRSKKSGVNRRNFDGSTVVALLLTDTFVPIHKGVRESSHEIFNRSVRPPTGTIVA</sequence>
<name>A0A0C2XCC8_SERVB</name>
<organism evidence="1 2">
    <name type="scientific">Serendipita vermifera MAFF 305830</name>
    <dbReference type="NCBI Taxonomy" id="933852"/>
    <lineage>
        <taxon>Eukaryota</taxon>
        <taxon>Fungi</taxon>
        <taxon>Dikarya</taxon>
        <taxon>Basidiomycota</taxon>
        <taxon>Agaricomycotina</taxon>
        <taxon>Agaricomycetes</taxon>
        <taxon>Sebacinales</taxon>
        <taxon>Serendipitaceae</taxon>
        <taxon>Serendipita</taxon>
    </lineage>
</organism>
<reference evidence="2" key="2">
    <citation type="submission" date="2015-01" db="EMBL/GenBank/DDBJ databases">
        <title>Evolutionary Origins and Diversification of the Mycorrhizal Mutualists.</title>
        <authorList>
            <consortium name="DOE Joint Genome Institute"/>
            <consortium name="Mycorrhizal Genomics Consortium"/>
            <person name="Kohler A."/>
            <person name="Kuo A."/>
            <person name="Nagy L.G."/>
            <person name="Floudas D."/>
            <person name="Copeland A."/>
            <person name="Barry K.W."/>
            <person name="Cichocki N."/>
            <person name="Veneault-Fourrey C."/>
            <person name="LaButti K."/>
            <person name="Lindquist E.A."/>
            <person name="Lipzen A."/>
            <person name="Lundell T."/>
            <person name="Morin E."/>
            <person name="Murat C."/>
            <person name="Riley R."/>
            <person name="Ohm R."/>
            <person name="Sun H."/>
            <person name="Tunlid A."/>
            <person name="Henrissat B."/>
            <person name="Grigoriev I.V."/>
            <person name="Hibbett D.S."/>
            <person name="Martin F."/>
        </authorList>
    </citation>
    <scope>NUCLEOTIDE SEQUENCE [LARGE SCALE GENOMIC DNA]</scope>
    <source>
        <strain evidence="2">MAFF 305830</strain>
    </source>
</reference>
<dbReference type="AlphaFoldDB" id="A0A0C2XCC8"/>
<proteinExistence type="predicted"/>
<keyword evidence="2" id="KW-1185">Reference proteome</keyword>
<evidence type="ECO:0000313" key="2">
    <source>
        <dbReference type="Proteomes" id="UP000054097"/>
    </source>
</evidence>
<dbReference type="Proteomes" id="UP000054097">
    <property type="component" value="Unassembled WGS sequence"/>
</dbReference>
<dbReference type="HOGENOM" id="CLU_806902_0_0_1"/>
<gene>
    <name evidence="1" type="ORF">M408DRAFT_312164</name>
</gene>
<evidence type="ECO:0000313" key="1">
    <source>
        <dbReference type="EMBL" id="KIM26822.1"/>
    </source>
</evidence>
<accession>A0A0C2XCC8</accession>
<reference evidence="1 2" key="1">
    <citation type="submission" date="2014-04" db="EMBL/GenBank/DDBJ databases">
        <authorList>
            <consortium name="DOE Joint Genome Institute"/>
            <person name="Kuo A."/>
            <person name="Zuccaro A."/>
            <person name="Kohler A."/>
            <person name="Nagy L.G."/>
            <person name="Floudas D."/>
            <person name="Copeland A."/>
            <person name="Barry K.W."/>
            <person name="Cichocki N."/>
            <person name="Veneault-Fourrey C."/>
            <person name="LaButti K."/>
            <person name="Lindquist E.A."/>
            <person name="Lipzen A."/>
            <person name="Lundell T."/>
            <person name="Morin E."/>
            <person name="Murat C."/>
            <person name="Sun H."/>
            <person name="Tunlid A."/>
            <person name="Henrissat B."/>
            <person name="Grigoriev I.V."/>
            <person name="Hibbett D.S."/>
            <person name="Martin F."/>
            <person name="Nordberg H.P."/>
            <person name="Cantor M.N."/>
            <person name="Hua S.X."/>
        </authorList>
    </citation>
    <scope>NUCLEOTIDE SEQUENCE [LARGE SCALE GENOMIC DNA]</scope>
    <source>
        <strain evidence="1 2">MAFF 305830</strain>
    </source>
</reference>